<dbReference type="GO" id="GO:0003935">
    <property type="term" value="F:GTP cyclohydrolase II activity"/>
    <property type="evidence" value="ECO:0007669"/>
    <property type="project" value="UniProtKB-UniRule"/>
</dbReference>
<evidence type="ECO:0000256" key="15">
    <source>
        <dbReference type="ARBA" id="ARBA00023239"/>
    </source>
</evidence>
<evidence type="ECO:0000256" key="7">
    <source>
        <dbReference type="ARBA" id="ARBA00022619"/>
    </source>
</evidence>
<feature type="binding site" evidence="19">
    <location>
        <position position="145"/>
    </location>
    <ligand>
        <name>Mg(2+)</name>
        <dbReference type="ChEBI" id="CHEBI:18420"/>
        <label>2</label>
    </ligand>
</feature>
<evidence type="ECO:0000313" key="21">
    <source>
        <dbReference type="EMBL" id="KOO39439.1"/>
    </source>
</evidence>
<feature type="binding site" evidence="19">
    <location>
        <position position="35"/>
    </location>
    <ligand>
        <name>D-ribulose 5-phosphate</name>
        <dbReference type="ChEBI" id="CHEBI:58121"/>
    </ligand>
</feature>
<evidence type="ECO:0000259" key="20">
    <source>
        <dbReference type="Pfam" id="PF00925"/>
    </source>
</evidence>
<evidence type="ECO:0000256" key="5">
    <source>
        <dbReference type="ARBA" id="ARBA00004904"/>
    </source>
</evidence>
<dbReference type="GO" id="GO:0030145">
    <property type="term" value="F:manganese ion binding"/>
    <property type="evidence" value="ECO:0007669"/>
    <property type="project" value="UniProtKB-UniRule"/>
</dbReference>
<evidence type="ECO:0000256" key="1">
    <source>
        <dbReference type="ARBA" id="ARBA00000141"/>
    </source>
</evidence>
<dbReference type="SUPFAM" id="SSF55821">
    <property type="entry name" value="YrdC/RibB"/>
    <property type="match status" value="1"/>
</dbReference>
<comment type="caution">
    <text evidence="21">The sequence shown here is derived from an EMBL/GenBank/DDBJ whole genome shotgun (WGS) entry which is preliminary data.</text>
</comment>
<feature type="binding site" evidence="19">
    <location>
        <begin position="297"/>
        <end position="299"/>
    </location>
    <ligand>
        <name>GTP</name>
        <dbReference type="ChEBI" id="CHEBI:37565"/>
    </ligand>
</feature>
<evidence type="ECO:0000256" key="11">
    <source>
        <dbReference type="ARBA" id="ARBA00022833"/>
    </source>
</evidence>
<proteinExistence type="inferred from homology"/>
<dbReference type="Gene3D" id="3.90.870.10">
    <property type="entry name" value="DHBP synthase"/>
    <property type="match status" value="1"/>
</dbReference>
<evidence type="ECO:0000256" key="12">
    <source>
        <dbReference type="ARBA" id="ARBA00022842"/>
    </source>
</evidence>
<feature type="region of interest" description="GTP cyclohydrolase II" evidence="19">
    <location>
        <begin position="204"/>
        <end position="404"/>
    </location>
</feature>
<dbReference type="HAMAP" id="MF_00180">
    <property type="entry name" value="RibB"/>
    <property type="match status" value="1"/>
</dbReference>
<feature type="binding site" evidence="19">
    <location>
        <position position="319"/>
    </location>
    <ligand>
        <name>GTP</name>
        <dbReference type="ChEBI" id="CHEBI:37565"/>
    </ligand>
</feature>
<dbReference type="FunFam" id="3.40.50.10990:FF:000001">
    <property type="entry name" value="Riboflavin biosynthesis protein RibBA"/>
    <property type="match status" value="1"/>
</dbReference>
<dbReference type="OMA" id="ECRGLIC"/>
<keyword evidence="15 19" id="KW-0456">Lyase</keyword>
<feature type="binding site" evidence="19">
    <location>
        <begin position="254"/>
        <end position="258"/>
    </location>
    <ligand>
        <name>GTP</name>
        <dbReference type="ChEBI" id="CHEBI:37565"/>
    </ligand>
</feature>
<evidence type="ECO:0000256" key="3">
    <source>
        <dbReference type="ARBA" id="ARBA00002284"/>
    </source>
</evidence>
<feature type="binding site" evidence="19">
    <location>
        <position position="272"/>
    </location>
    <ligand>
        <name>Zn(2+)</name>
        <dbReference type="ChEBI" id="CHEBI:29105"/>
        <note>catalytic</note>
    </ligand>
</feature>
<feature type="site" description="Essential for DHBP synthase activity" evidence="19">
    <location>
        <position position="166"/>
    </location>
</feature>
<feature type="binding site" evidence="19">
    <location>
        <position position="31"/>
    </location>
    <ligand>
        <name>Mg(2+)</name>
        <dbReference type="ChEBI" id="CHEBI:18420"/>
        <label>1</label>
    </ligand>
</feature>
<comment type="cofactor">
    <cofactor evidence="19">
        <name>Mg(2+)</name>
        <dbReference type="ChEBI" id="CHEBI:18420"/>
    </cofactor>
    <cofactor evidence="19">
        <name>Mn(2+)</name>
        <dbReference type="ChEBI" id="CHEBI:29035"/>
    </cofactor>
    <text evidence="19">Binds 2 divalent metal cations per subunit. Magnesium or manganese.</text>
</comment>
<dbReference type="NCBIfam" id="TIGR00506">
    <property type="entry name" value="ribB"/>
    <property type="match status" value="1"/>
</dbReference>
<comment type="cofactor">
    <cofactor evidence="2">
        <name>Mn(2+)</name>
        <dbReference type="ChEBI" id="CHEBI:29035"/>
    </cofactor>
</comment>
<feature type="binding site" evidence="19">
    <location>
        <position position="359"/>
    </location>
    <ligand>
        <name>GTP</name>
        <dbReference type="ChEBI" id="CHEBI:37565"/>
    </ligand>
</feature>
<dbReference type="GeneID" id="87597176"/>
<evidence type="ECO:0000256" key="18">
    <source>
        <dbReference type="ARBA" id="ARBA00049295"/>
    </source>
</evidence>
<comment type="pathway">
    <text evidence="5 19">Cofactor biosynthesis; riboflavin biosynthesis; 2-hydroxy-3-oxobutyl phosphate from D-ribulose 5-phosphate: step 1/1.</text>
</comment>
<comment type="similarity">
    <text evidence="6 19">In the N-terminal section; belongs to the DHBP synthase family.</text>
</comment>
<dbReference type="GO" id="GO:0008270">
    <property type="term" value="F:zinc ion binding"/>
    <property type="evidence" value="ECO:0007669"/>
    <property type="project" value="UniProtKB-UniRule"/>
</dbReference>
<dbReference type="InterPro" id="IPR017945">
    <property type="entry name" value="DHBP_synth_RibB-like_a/b_dom"/>
</dbReference>
<dbReference type="PANTHER" id="PTHR21327:SF18">
    <property type="entry name" value="3,4-DIHYDROXY-2-BUTANONE 4-PHOSPHATE SYNTHASE"/>
    <property type="match status" value="1"/>
</dbReference>
<dbReference type="Pfam" id="PF00926">
    <property type="entry name" value="DHBP_synthase"/>
    <property type="match status" value="1"/>
</dbReference>
<keyword evidence="11 19" id="KW-0862">Zinc</keyword>
<evidence type="ECO:0000256" key="13">
    <source>
        <dbReference type="ARBA" id="ARBA00023134"/>
    </source>
</evidence>
<keyword evidence="16 19" id="KW-0511">Multifunctional enzyme</keyword>
<dbReference type="GO" id="GO:0005525">
    <property type="term" value="F:GTP binding"/>
    <property type="evidence" value="ECO:0007669"/>
    <property type="project" value="UniProtKB-KW"/>
</dbReference>
<reference evidence="21" key="1">
    <citation type="submission" date="2015-08" db="EMBL/GenBank/DDBJ databases">
        <title>Complete DNA Sequence of Pseudomonas syringae pv. actinidiae, the Causal Agent of Kiwifruit Canker Disease.</title>
        <authorList>
            <person name="Rikkerink E.H.A."/>
            <person name="Fineran P.C."/>
        </authorList>
    </citation>
    <scope>NUCLEOTIDE SEQUENCE</scope>
    <source>
        <strain evidence="21">DSM 13666</strain>
    </source>
</reference>
<feature type="binding site" evidence="19">
    <location>
        <position position="354"/>
    </location>
    <ligand>
        <name>GTP</name>
        <dbReference type="ChEBI" id="CHEBI:37565"/>
    </ligand>
</feature>
<evidence type="ECO:0000256" key="4">
    <source>
        <dbReference type="ARBA" id="ARBA00004853"/>
    </source>
</evidence>
<dbReference type="UniPathway" id="UPA00275">
    <property type="reaction ID" value="UER00399"/>
</dbReference>
<dbReference type="GO" id="GO:0005829">
    <property type="term" value="C:cytosol"/>
    <property type="evidence" value="ECO:0007669"/>
    <property type="project" value="TreeGrafter"/>
</dbReference>
<dbReference type="EC" id="3.5.4.25" evidence="19"/>
<evidence type="ECO:0000256" key="16">
    <source>
        <dbReference type="ARBA" id="ARBA00023268"/>
    </source>
</evidence>
<evidence type="ECO:0000256" key="10">
    <source>
        <dbReference type="ARBA" id="ARBA00022801"/>
    </source>
</evidence>
<keyword evidence="9 19" id="KW-0547">Nucleotide-binding</keyword>
<dbReference type="SMR" id="A0A0M0KKT6"/>
<feature type="binding site" evidence="19">
    <location>
        <position position="270"/>
    </location>
    <ligand>
        <name>Zn(2+)</name>
        <dbReference type="ChEBI" id="CHEBI:29105"/>
        <note>catalytic</note>
    </ligand>
</feature>
<dbReference type="GO" id="GO:0000287">
    <property type="term" value="F:magnesium ion binding"/>
    <property type="evidence" value="ECO:0007669"/>
    <property type="project" value="UniProtKB-UniRule"/>
</dbReference>
<organism evidence="21">
    <name type="scientific">Halalkalibacterium halodurans</name>
    <name type="common">Bacillus halodurans</name>
    <dbReference type="NCBI Taxonomy" id="86665"/>
    <lineage>
        <taxon>Bacteria</taxon>
        <taxon>Bacillati</taxon>
        <taxon>Bacillota</taxon>
        <taxon>Bacilli</taxon>
        <taxon>Bacillales</taxon>
        <taxon>Bacillaceae</taxon>
        <taxon>Halalkalibacterium (ex Joshi et al. 2022)</taxon>
    </lineage>
</organism>
<evidence type="ECO:0000256" key="19">
    <source>
        <dbReference type="HAMAP-Rule" id="MF_01283"/>
    </source>
</evidence>
<dbReference type="Pfam" id="PF00925">
    <property type="entry name" value="GTP_cyclohydro2"/>
    <property type="match status" value="1"/>
</dbReference>
<dbReference type="HAMAP" id="MF_00179">
    <property type="entry name" value="RibA"/>
    <property type="match status" value="1"/>
</dbReference>
<comment type="function">
    <text evidence="17 19">Catalyzes the conversion of GTP to 2,5-diamino-6-ribosylamino-4(3H)-pyrimidinone 5'-phosphate (DARP), formate and pyrophosphate.</text>
</comment>
<keyword evidence="7 19" id="KW-0686">Riboflavin biosynthesis</keyword>
<dbReference type="PIRSF" id="PIRSF001259">
    <property type="entry name" value="RibA"/>
    <property type="match status" value="1"/>
</dbReference>
<keyword evidence="12 19" id="KW-0460">Magnesium</keyword>
<feature type="binding site" evidence="19">
    <location>
        <position position="275"/>
    </location>
    <ligand>
        <name>GTP</name>
        <dbReference type="ChEBI" id="CHEBI:37565"/>
    </ligand>
</feature>
<dbReference type="NCBIfam" id="NF006803">
    <property type="entry name" value="PRK09311.1"/>
    <property type="match status" value="1"/>
</dbReference>
<feature type="domain" description="GTP cyclohydrolase II" evidence="20">
    <location>
        <begin position="210"/>
        <end position="375"/>
    </location>
</feature>
<keyword evidence="8 19" id="KW-0479">Metal-binding</keyword>
<comment type="function">
    <text evidence="3 19">Catalyzes the conversion of D-ribulose 5-phosphate to formate and 3,4-dihydroxy-2-butanone 4-phosphate.</text>
</comment>
<comment type="similarity">
    <text evidence="19">In the C-terminal section; belongs to the GTP cyclohydrolase II family.</text>
</comment>
<keyword evidence="13 19" id="KW-0342">GTP-binding</keyword>
<dbReference type="InterPro" id="IPR000926">
    <property type="entry name" value="RibA"/>
</dbReference>
<dbReference type="InterPro" id="IPR000422">
    <property type="entry name" value="DHBP_synthase_RibB"/>
</dbReference>
<feature type="binding site" evidence="19">
    <location>
        <begin position="142"/>
        <end position="146"/>
    </location>
    <ligand>
        <name>D-ribulose 5-phosphate</name>
        <dbReference type="ChEBI" id="CHEBI:58121"/>
    </ligand>
</feature>
<dbReference type="AlphaFoldDB" id="A0A0M0KKT6"/>
<dbReference type="InterPro" id="IPR032677">
    <property type="entry name" value="GTP_cyclohydro_II"/>
</dbReference>
<feature type="active site" description="Nucleophile; for GTP cyclohydrolase activity" evidence="19">
    <location>
        <position position="333"/>
    </location>
</feature>
<dbReference type="NCBIfam" id="NF001591">
    <property type="entry name" value="PRK00393.1"/>
    <property type="match status" value="1"/>
</dbReference>
<comment type="catalytic activity">
    <reaction evidence="1 19">
        <text>D-ribulose 5-phosphate = (2S)-2-hydroxy-3-oxobutyl phosphate + formate + H(+)</text>
        <dbReference type="Rhea" id="RHEA:18457"/>
        <dbReference type="ChEBI" id="CHEBI:15378"/>
        <dbReference type="ChEBI" id="CHEBI:15740"/>
        <dbReference type="ChEBI" id="CHEBI:58121"/>
        <dbReference type="ChEBI" id="CHEBI:58830"/>
        <dbReference type="EC" id="4.1.99.12"/>
    </reaction>
</comment>
<sequence>MDKKLFDPIEEAIYELMQGRVVIVCDDEDRENEGDFVALAEKATPEVINFMITHGRGLVCTPITEERAKELDLVPMVDHNTDPHGTAFTVSIDHQMTTTGISAHERAMTIQALIDKKTKKHHFKRPGHIFPLIAKNGGVLRRAGHTEAAVDLARLSGAEPAGVICEIIKEDGSMARVPDLRKIADQFELKMITIKDLIEYRHRKDKLVKREVDISLPTDFGSFRAIGYTDVIDGKESVALVKGQIVEGEPTLVRVHSECLTGDVFGSHRCDCGPQLQAALTQIEQQGKGILLYMRQEGRGIGLMNKLKAYKLQEEGYDTVEANEKLGFPADLRDYGMGAQILRDLGVSKMRLLTNNPRKITGLKGYGLEVVERVPLQLPHNKDNERYLKTKHEKLGHLLNFTHS</sequence>
<keyword evidence="14 19" id="KW-0464">Manganese</keyword>
<keyword evidence="10 19" id="KW-0378">Hydrolase</keyword>
<feature type="binding site" evidence="19">
    <location>
        <begin position="30"/>
        <end position="31"/>
    </location>
    <ligand>
        <name>D-ribulose 5-phosphate</name>
        <dbReference type="ChEBI" id="CHEBI:58121"/>
    </ligand>
</feature>
<dbReference type="SUPFAM" id="SSF142695">
    <property type="entry name" value="RibA-like"/>
    <property type="match status" value="1"/>
</dbReference>
<feature type="binding site" evidence="19">
    <location>
        <position position="31"/>
    </location>
    <ligand>
        <name>Mg(2+)</name>
        <dbReference type="ChEBI" id="CHEBI:18420"/>
        <label>2</label>
    </ligand>
</feature>
<feature type="site" description="Essential for DHBP synthase activity" evidence="19">
    <location>
        <position position="128"/>
    </location>
</feature>
<evidence type="ECO:0000256" key="2">
    <source>
        <dbReference type="ARBA" id="ARBA00001936"/>
    </source>
</evidence>
<dbReference type="FunFam" id="3.90.870.10:FF:000001">
    <property type="entry name" value="Riboflavin biosynthesis protein RibBA"/>
    <property type="match status" value="1"/>
</dbReference>
<comment type="cofactor">
    <cofactor evidence="19">
        <name>Zn(2+)</name>
        <dbReference type="ChEBI" id="CHEBI:29105"/>
    </cofactor>
    <text evidence="19">Binds 1 zinc ion per subunit.</text>
</comment>
<evidence type="ECO:0000256" key="14">
    <source>
        <dbReference type="ARBA" id="ARBA00023211"/>
    </source>
</evidence>
<dbReference type="EMBL" id="LILD01000001">
    <property type="protein sequence ID" value="KOO39439.1"/>
    <property type="molecule type" value="Genomic_DNA"/>
</dbReference>
<accession>A0A4Y7WZZ2</accession>
<accession>A0A0M0KKT6</accession>
<evidence type="ECO:0000256" key="8">
    <source>
        <dbReference type="ARBA" id="ARBA00022723"/>
    </source>
</evidence>
<dbReference type="CDD" id="cd00641">
    <property type="entry name" value="GTP_cyclohydro2"/>
    <property type="match status" value="1"/>
</dbReference>
<comment type="pathway">
    <text evidence="4 19">Cofactor biosynthesis; riboflavin biosynthesis; 5-amino-6-(D-ribitylamino)uracil from GTP: step 1/4.</text>
</comment>
<dbReference type="PANTHER" id="PTHR21327">
    <property type="entry name" value="GTP CYCLOHYDROLASE II-RELATED"/>
    <property type="match status" value="1"/>
</dbReference>
<evidence type="ECO:0000256" key="9">
    <source>
        <dbReference type="ARBA" id="ARBA00022741"/>
    </source>
</evidence>
<feature type="binding site" evidence="19">
    <location>
        <position position="166"/>
    </location>
    <ligand>
        <name>D-ribulose 5-phosphate</name>
        <dbReference type="ChEBI" id="CHEBI:58121"/>
    </ligand>
</feature>
<comment type="catalytic activity">
    <reaction evidence="18 19">
        <text>GTP + 4 H2O = 2,5-diamino-6-hydroxy-4-(5-phosphoribosylamino)-pyrimidine + formate + 2 phosphate + 3 H(+)</text>
        <dbReference type="Rhea" id="RHEA:23704"/>
        <dbReference type="ChEBI" id="CHEBI:15377"/>
        <dbReference type="ChEBI" id="CHEBI:15378"/>
        <dbReference type="ChEBI" id="CHEBI:15740"/>
        <dbReference type="ChEBI" id="CHEBI:37565"/>
        <dbReference type="ChEBI" id="CHEBI:43474"/>
        <dbReference type="ChEBI" id="CHEBI:58614"/>
        <dbReference type="EC" id="3.5.4.25"/>
    </reaction>
</comment>
<protein>
    <recommendedName>
        <fullName evidence="19">Riboflavin biosynthesis protein RibBA</fullName>
    </recommendedName>
    <domain>
        <recommendedName>
            <fullName evidence="19">3,4-dihydroxy-2-butanone 4-phosphate synthase</fullName>
            <shortName evidence="19">DHBP synthase</shortName>
            <ecNumber evidence="19">4.1.99.12</ecNumber>
        </recommendedName>
    </domain>
    <domain>
        <recommendedName>
            <fullName evidence="19">GTP cyclohydrolase-2</fullName>
            <ecNumber evidence="19">3.5.4.25</ecNumber>
        </recommendedName>
        <alternativeName>
            <fullName evidence="19">GTP cyclohydrolase II</fullName>
        </alternativeName>
    </domain>
</protein>
<name>A0A0M0KKT6_ALKHA</name>
<dbReference type="GO" id="GO:0009231">
    <property type="term" value="P:riboflavin biosynthetic process"/>
    <property type="evidence" value="ECO:0007669"/>
    <property type="project" value="UniProtKB-UniRule"/>
</dbReference>
<evidence type="ECO:0000256" key="6">
    <source>
        <dbReference type="ARBA" id="ARBA00005520"/>
    </source>
</evidence>
<feature type="active site" description="Proton acceptor; for GTP cyclohydrolase activity" evidence="19">
    <location>
        <position position="331"/>
    </location>
</feature>
<dbReference type="PATRIC" id="fig|136160.3.peg.2753"/>
<feature type="region of interest" description="DHBP synthase" evidence="19">
    <location>
        <begin position="1"/>
        <end position="203"/>
    </location>
</feature>
<dbReference type="GO" id="GO:0008686">
    <property type="term" value="F:3,4-dihydroxy-2-butanone-4-phosphate synthase activity"/>
    <property type="evidence" value="ECO:0007669"/>
    <property type="project" value="UniProtKB-UniRule"/>
</dbReference>
<dbReference type="HAMAP" id="MF_01283">
    <property type="entry name" value="RibBA"/>
    <property type="match status" value="1"/>
</dbReference>
<dbReference type="NCBIfam" id="TIGR00505">
    <property type="entry name" value="ribA"/>
    <property type="match status" value="1"/>
</dbReference>
<dbReference type="InterPro" id="IPR036144">
    <property type="entry name" value="RibA-like_sf"/>
</dbReference>
<dbReference type="EC" id="4.1.99.12" evidence="19"/>
<dbReference type="RefSeq" id="WP_010897719.1">
    <property type="nucleotide sequence ID" value="NZ_CP040441.1"/>
</dbReference>
<feature type="binding site" evidence="19">
    <location>
        <position position="259"/>
    </location>
    <ligand>
        <name>Zn(2+)</name>
        <dbReference type="ChEBI" id="CHEBI:29105"/>
        <note>catalytic</note>
    </ligand>
</feature>
<evidence type="ECO:0000256" key="17">
    <source>
        <dbReference type="ARBA" id="ARBA00043932"/>
    </source>
</evidence>
<dbReference type="Gene3D" id="3.40.50.10990">
    <property type="entry name" value="GTP cyclohydrolase II"/>
    <property type="match status" value="1"/>
</dbReference>
<gene>
    <name evidence="19" type="primary">ribBA</name>
    <name evidence="21" type="ORF">AMD02_11705</name>
</gene>
<dbReference type="InterPro" id="IPR016299">
    <property type="entry name" value="Riboflavin_synth_RibBA"/>
</dbReference>